<feature type="domain" description="PAS" evidence="2">
    <location>
        <begin position="203"/>
        <end position="274"/>
    </location>
</feature>
<dbReference type="Gene3D" id="3.30.70.270">
    <property type="match status" value="1"/>
</dbReference>
<dbReference type="PROSITE" id="PS50883">
    <property type="entry name" value="EAL"/>
    <property type="match status" value="1"/>
</dbReference>
<evidence type="ECO:0000256" key="1">
    <source>
        <dbReference type="SAM" id="MobiDB-lite"/>
    </source>
</evidence>
<dbReference type="CDD" id="cd01948">
    <property type="entry name" value="EAL"/>
    <property type="match status" value="1"/>
</dbReference>
<evidence type="ECO:0008006" key="8">
    <source>
        <dbReference type="Google" id="ProtNLM"/>
    </source>
</evidence>
<dbReference type="PROSITE" id="PS50113">
    <property type="entry name" value="PAC"/>
    <property type="match status" value="2"/>
</dbReference>
<organism evidence="6 7">
    <name type="scientific">Catenulispora subtropica</name>
    <dbReference type="NCBI Taxonomy" id="450798"/>
    <lineage>
        <taxon>Bacteria</taxon>
        <taxon>Bacillati</taxon>
        <taxon>Actinomycetota</taxon>
        <taxon>Actinomycetes</taxon>
        <taxon>Catenulisporales</taxon>
        <taxon>Catenulisporaceae</taxon>
        <taxon>Catenulispora</taxon>
    </lineage>
</organism>
<dbReference type="NCBIfam" id="TIGR00229">
    <property type="entry name" value="sensory_box"/>
    <property type="match status" value="2"/>
</dbReference>
<evidence type="ECO:0000259" key="5">
    <source>
        <dbReference type="PROSITE" id="PS50887"/>
    </source>
</evidence>
<dbReference type="SMART" id="SM00052">
    <property type="entry name" value="EAL"/>
    <property type="match status" value="1"/>
</dbReference>
<feature type="domain" description="EAL" evidence="4">
    <location>
        <begin position="506"/>
        <end position="766"/>
    </location>
</feature>
<dbReference type="Pfam" id="PF00990">
    <property type="entry name" value="GGDEF"/>
    <property type="match status" value="1"/>
</dbReference>
<evidence type="ECO:0000313" key="7">
    <source>
        <dbReference type="Proteomes" id="UP001499854"/>
    </source>
</evidence>
<dbReference type="CDD" id="cd00130">
    <property type="entry name" value="PAS"/>
    <property type="match status" value="2"/>
</dbReference>
<feature type="region of interest" description="Disordered" evidence="1">
    <location>
        <begin position="1"/>
        <end position="58"/>
    </location>
</feature>
<dbReference type="EMBL" id="BAAAQM010000055">
    <property type="protein sequence ID" value="GAA1995618.1"/>
    <property type="molecule type" value="Genomic_DNA"/>
</dbReference>
<dbReference type="Gene3D" id="3.30.450.20">
    <property type="entry name" value="PAS domain"/>
    <property type="match status" value="2"/>
</dbReference>
<dbReference type="RefSeq" id="WP_344661513.1">
    <property type="nucleotide sequence ID" value="NZ_BAAAQM010000055.1"/>
</dbReference>
<dbReference type="SUPFAM" id="SSF141868">
    <property type="entry name" value="EAL domain-like"/>
    <property type="match status" value="1"/>
</dbReference>
<dbReference type="Pfam" id="PF00563">
    <property type="entry name" value="EAL"/>
    <property type="match status" value="1"/>
</dbReference>
<sequence length="779" mass="84054">MTSAARHQAGADHRGGPQTGERPARAEEPGPDAVAADSEAEPAADSVTGPAADPDDVADRPIDEAELDRICLHNLLSACADMIYFKDRRSRFLRVSDSAAAFTGTEPSAMIGKTVRDYFTSEHAAAAFATEREIMATGRAVHDVEEPHLRFHTDADETLSASKQPLRDFDGRIIGTFGISRDITARKVAERQLITRTAELDRLGRELKTLIDTSPDLMTRYDRQLRCTYANPAARAIAGLTEADMLGRTTRERGYAEEFLGGWEETLREVLATGQCTEREFGVTVNKEFRYLHTRFVPELDADGSVTSILAVSRDLTERRRIEEALAEQAVRDPLTGLANRTLLVSRIAQAIELGGAERGGLAVLFLDLDRFKLVNDSLGHAAGDELLVAVADRLRLAVRRGDLVARFGGDEFVVLCEEVQGYAEAAAIAERLIESLVRPFRCAGQAMHVRASVGIALADGPATTVDALLRDADAAMYQAKAKAGGAVAGGYRFFEPATHEAAVQRMNLEQDLRRAVDENEFVLVYQPIVDLSDGQLVGAEALIRWRHPERGLLTPAEFLEVAEETHLIVPIGRWVLAEACRQLAAWNAAHPAGDGADLLTLAVNLSNRQLSHDPDLVPAITKTLARHGVPPGQICLEVTETAVHEASVSARSALAAFSAAGIMIALDDYGTGYSSLGHLRDIPVDALKIDRTFVDGLMRDRGDEAIVVAVITLAHALGMHVIAEGVGSKQQQERLRDLGCDFAQGHLFAAALSAEEFGKLLHGEVGAGTEVGAGSVRG</sequence>
<feature type="domain" description="PAC" evidence="3">
    <location>
        <begin position="142"/>
        <end position="195"/>
    </location>
</feature>
<dbReference type="Gene3D" id="3.20.20.450">
    <property type="entry name" value="EAL domain"/>
    <property type="match status" value="1"/>
</dbReference>
<dbReference type="PANTHER" id="PTHR44757:SF2">
    <property type="entry name" value="BIOFILM ARCHITECTURE MAINTENANCE PROTEIN MBAA"/>
    <property type="match status" value="1"/>
</dbReference>
<proteinExistence type="predicted"/>
<dbReference type="InterPro" id="IPR000014">
    <property type="entry name" value="PAS"/>
</dbReference>
<evidence type="ECO:0000259" key="2">
    <source>
        <dbReference type="PROSITE" id="PS50112"/>
    </source>
</evidence>
<reference evidence="7" key="1">
    <citation type="journal article" date="2019" name="Int. J. Syst. Evol. Microbiol.">
        <title>The Global Catalogue of Microorganisms (GCM) 10K type strain sequencing project: providing services to taxonomists for standard genome sequencing and annotation.</title>
        <authorList>
            <consortium name="The Broad Institute Genomics Platform"/>
            <consortium name="The Broad Institute Genome Sequencing Center for Infectious Disease"/>
            <person name="Wu L."/>
            <person name="Ma J."/>
        </authorList>
    </citation>
    <scope>NUCLEOTIDE SEQUENCE [LARGE SCALE GENOMIC DNA]</scope>
    <source>
        <strain evidence="7">JCM 16013</strain>
    </source>
</reference>
<evidence type="ECO:0000259" key="4">
    <source>
        <dbReference type="PROSITE" id="PS50883"/>
    </source>
</evidence>
<evidence type="ECO:0000313" key="6">
    <source>
        <dbReference type="EMBL" id="GAA1995618.1"/>
    </source>
</evidence>
<feature type="domain" description="GGDEF" evidence="5">
    <location>
        <begin position="360"/>
        <end position="493"/>
    </location>
</feature>
<dbReference type="InterPro" id="IPR000160">
    <property type="entry name" value="GGDEF_dom"/>
</dbReference>
<gene>
    <name evidence="6" type="ORF">GCM10009838_70600</name>
</gene>
<feature type="domain" description="PAS" evidence="2">
    <location>
        <begin position="68"/>
        <end position="138"/>
    </location>
</feature>
<dbReference type="Pfam" id="PF08448">
    <property type="entry name" value="PAS_4"/>
    <property type="match status" value="2"/>
</dbReference>
<dbReference type="InterPro" id="IPR052155">
    <property type="entry name" value="Biofilm_reg_signaling"/>
</dbReference>
<dbReference type="InterPro" id="IPR043128">
    <property type="entry name" value="Rev_trsase/Diguanyl_cyclase"/>
</dbReference>
<dbReference type="PROSITE" id="PS50112">
    <property type="entry name" value="PAS"/>
    <property type="match status" value="2"/>
</dbReference>
<dbReference type="InterPro" id="IPR001633">
    <property type="entry name" value="EAL_dom"/>
</dbReference>
<dbReference type="InterPro" id="IPR013656">
    <property type="entry name" value="PAS_4"/>
</dbReference>
<dbReference type="InterPro" id="IPR035919">
    <property type="entry name" value="EAL_sf"/>
</dbReference>
<feature type="domain" description="PAC" evidence="3">
    <location>
        <begin position="275"/>
        <end position="328"/>
    </location>
</feature>
<dbReference type="InterPro" id="IPR035965">
    <property type="entry name" value="PAS-like_dom_sf"/>
</dbReference>
<protein>
    <recommendedName>
        <fullName evidence="8">Diguanylate cyclase/phosphodiesterase with PAS/PAC sensor(S)</fullName>
    </recommendedName>
</protein>
<dbReference type="CDD" id="cd01949">
    <property type="entry name" value="GGDEF"/>
    <property type="match status" value="1"/>
</dbReference>
<dbReference type="PANTHER" id="PTHR44757">
    <property type="entry name" value="DIGUANYLATE CYCLASE DGCP"/>
    <property type="match status" value="1"/>
</dbReference>
<dbReference type="Proteomes" id="UP001499854">
    <property type="component" value="Unassembled WGS sequence"/>
</dbReference>
<name>A0ABP5ED22_9ACTN</name>
<dbReference type="SUPFAM" id="SSF55073">
    <property type="entry name" value="Nucleotide cyclase"/>
    <property type="match status" value="1"/>
</dbReference>
<keyword evidence="7" id="KW-1185">Reference proteome</keyword>
<dbReference type="PROSITE" id="PS50887">
    <property type="entry name" value="GGDEF"/>
    <property type="match status" value="1"/>
</dbReference>
<accession>A0ABP5ED22</accession>
<dbReference type="SUPFAM" id="SSF55785">
    <property type="entry name" value="PYP-like sensor domain (PAS domain)"/>
    <property type="match status" value="2"/>
</dbReference>
<dbReference type="InterPro" id="IPR000700">
    <property type="entry name" value="PAS-assoc_C"/>
</dbReference>
<dbReference type="SMART" id="SM00267">
    <property type="entry name" value="GGDEF"/>
    <property type="match status" value="1"/>
</dbReference>
<dbReference type="SMART" id="SM00091">
    <property type="entry name" value="PAS"/>
    <property type="match status" value="2"/>
</dbReference>
<comment type="caution">
    <text evidence="6">The sequence shown here is derived from an EMBL/GenBank/DDBJ whole genome shotgun (WGS) entry which is preliminary data.</text>
</comment>
<evidence type="ECO:0000259" key="3">
    <source>
        <dbReference type="PROSITE" id="PS50113"/>
    </source>
</evidence>
<dbReference type="NCBIfam" id="TIGR00254">
    <property type="entry name" value="GGDEF"/>
    <property type="match status" value="1"/>
</dbReference>
<feature type="compositionally biased region" description="Low complexity" evidence="1">
    <location>
        <begin position="31"/>
        <end position="52"/>
    </location>
</feature>
<dbReference type="InterPro" id="IPR029787">
    <property type="entry name" value="Nucleotide_cyclase"/>
</dbReference>